<feature type="domain" description="Flavoprotein" evidence="5">
    <location>
        <begin position="6"/>
        <end position="177"/>
    </location>
</feature>
<dbReference type="EMBL" id="NVSR01000002">
    <property type="protein sequence ID" value="PCI30722.1"/>
    <property type="molecule type" value="Genomic_DNA"/>
</dbReference>
<dbReference type="GO" id="GO:0046872">
    <property type="term" value="F:metal ion binding"/>
    <property type="evidence" value="ECO:0007669"/>
    <property type="project" value="UniProtKB-KW"/>
</dbReference>
<dbReference type="GO" id="GO:0004633">
    <property type="term" value="F:phosphopantothenoylcysteine decarboxylase activity"/>
    <property type="evidence" value="ECO:0007669"/>
    <property type="project" value="UniProtKB-UniRule"/>
</dbReference>
<dbReference type="UniPathway" id="UPA00241">
    <property type="reaction ID" value="UER00353"/>
</dbReference>
<dbReference type="EC" id="4.1.1.36" evidence="3"/>
<evidence type="ECO:0000313" key="7">
    <source>
        <dbReference type="EMBL" id="PCI30722.1"/>
    </source>
</evidence>
<sequence>MSLEDKELVLGVTGGVACYKALDLVRRLKEKGARISVIMTSSAQEFIQPLAFQATSGRPVATSLFSLEGEEKIGHINIVENIDGLIVAPATANILGKVANGIADDYLSTSMLALKAPLFLAPAMNHNMWDHPAVQQNLQTLKDRNANIIPPEYGYLACGSYGTGRMAAVEKIVANLEEFFTVKAAPLQGVSVLVTAGPTREKIDAVRYLSNYSSGKMGYAIANYCRQLGAKVTLISGPTALPEPEGMQFIRVSSAAEMHQAVMQHATAAQLIIKSAAVADYRIEKPNVQKTKKKEQLTLNLTLNRDILKELGQKKGDKQFLVGFAAESQNLEGYARQKLEAKNLDLIVANNILEKDAGFDADSNRVLLIDQQNTHPLSLQPKEEIAKQIIQYVLKHQKWISMREV</sequence>
<organism evidence="7 8">
    <name type="scientific">SAR324 cluster bacterium</name>
    <dbReference type="NCBI Taxonomy" id="2024889"/>
    <lineage>
        <taxon>Bacteria</taxon>
        <taxon>Deltaproteobacteria</taxon>
        <taxon>SAR324 cluster</taxon>
    </lineage>
</organism>
<dbReference type="InterPro" id="IPR005252">
    <property type="entry name" value="CoaBC"/>
</dbReference>
<feature type="binding site" evidence="3">
    <location>
        <position position="280"/>
    </location>
    <ligand>
        <name>CTP</name>
        <dbReference type="ChEBI" id="CHEBI:37563"/>
    </ligand>
</feature>
<gene>
    <name evidence="3 7" type="primary">coaBC</name>
    <name evidence="7" type="ORF">COB67_00795</name>
</gene>
<comment type="function">
    <text evidence="3">Catalyzes two sequential steps in the biosynthesis of coenzyme A. In the first step cysteine is conjugated to 4'-phosphopantothenate to form 4-phosphopantothenoylcysteine. In the second step the latter compound is decarboxylated to form 4'-phosphopantotheine.</text>
</comment>
<comment type="caution">
    <text evidence="3">Lacks conserved residue(s) required for the propagation of feature annotation.</text>
</comment>
<dbReference type="Pfam" id="PF04127">
    <property type="entry name" value="DFP"/>
    <property type="match status" value="1"/>
</dbReference>
<evidence type="ECO:0000256" key="1">
    <source>
        <dbReference type="ARBA" id="ARBA00022793"/>
    </source>
</evidence>
<feature type="domain" description="DNA/pantothenate metabolism flavoprotein C-terminal" evidence="6">
    <location>
        <begin position="187"/>
        <end position="395"/>
    </location>
</feature>
<evidence type="ECO:0000259" key="6">
    <source>
        <dbReference type="Pfam" id="PF04127"/>
    </source>
</evidence>
<feature type="region of interest" description="Phosphopantothenate--cysteine ligase" evidence="3">
    <location>
        <begin position="192"/>
        <end position="405"/>
    </location>
</feature>
<keyword evidence="3" id="KW-0479">Metal-binding</keyword>
<accession>A0A2A4TB01</accession>
<comment type="caution">
    <text evidence="7">The sequence shown here is derived from an EMBL/GenBank/DDBJ whole genome shotgun (WGS) entry which is preliminary data.</text>
</comment>
<evidence type="ECO:0000256" key="4">
    <source>
        <dbReference type="RuleBase" id="RU364078"/>
    </source>
</evidence>
<dbReference type="EC" id="6.3.2.5" evidence="3"/>
<dbReference type="Gene3D" id="3.40.50.10300">
    <property type="entry name" value="CoaB-like"/>
    <property type="match status" value="1"/>
</dbReference>
<comment type="catalytic activity">
    <reaction evidence="3 4">
        <text>(R)-4'-phosphopantothenate + L-cysteine + CTP = N-[(R)-4-phosphopantothenoyl]-L-cysteine + CMP + diphosphate + H(+)</text>
        <dbReference type="Rhea" id="RHEA:19397"/>
        <dbReference type="ChEBI" id="CHEBI:10986"/>
        <dbReference type="ChEBI" id="CHEBI:15378"/>
        <dbReference type="ChEBI" id="CHEBI:33019"/>
        <dbReference type="ChEBI" id="CHEBI:35235"/>
        <dbReference type="ChEBI" id="CHEBI:37563"/>
        <dbReference type="ChEBI" id="CHEBI:59458"/>
        <dbReference type="ChEBI" id="CHEBI:60377"/>
        <dbReference type="EC" id="6.3.2.5"/>
    </reaction>
</comment>
<feature type="binding site" evidence="3">
    <location>
        <position position="290"/>
    </location>
    <ligand>
        <name>CTP</name>
        <dbReference type="ChEBI" id="CHEBI:37563"/>
    </ligand>
</feature>
<keyword evidence="3 4" id="KW-0288">FMN</keyword>
<comment type="pathway">
    <text evidence="3 4">Cofactor biosynthesis; coenzyme A biosynthesis; CoA from (R)-pantothenate: step 2/5.</text>
</comment>
<dbReference type="Pfam" id="PF02441">
    <property type="entry name" value="Flavoprotein"/>
    <property type="match status" value="1"/>
</dbReference>
<feature type="binding site" evidence="3">
    <location>
        <position position="342"/>
    </location>
    <ligand>
        <name>CTP</name>
        <dbReference type="ChEBI" id="CHEBI:37563"/>
    </ligand>
</feature>
<dbReference type="GO" id="GO:0010181">
    <property type="term" value="F:FMN binding"/>
    <property type="evidence" value="ECO:0007669"/>
    <property type="project" value="UniProtKB-UniRule"/>
</dbReference>
<proteinExistence type="inferred from homology"/>
<dbReference type="PROSITE" id="PS51257">
    <property type="entry name" value="PROKAR_LIPOPROTEIN"/>
    <property type="match status" value="1"/>
</dbReference>
<dbReference type="InterPro" id="IPR003382">
    <property type="entry name" value="Flavoprotein"/>
</dbReference>
<dbReference type="InterPro" id="IPR007085">
    <property type="entry name" value="DNA/pantothenate-metab_flavo_C"/>
</dbReference>
<dbReference type="Gene3D" id="3.40.50.1950">
    <property type="entry name" value="Flavin prenyltransferase-like"/>
    <property type="match status" value="1"/>
</dbReference>
<keyword evidence="1 3" id="KW-0210">Decarboxylase</keyword>
<comment type="catalytic activity">
    <reaction evidence="3 4">
        <text>N-[(R)-4-phosphopantothenoyl]-L-cysteine + H(+) = (R)-4'-phosphopantetheine + CO2</text>
        <dbReference type="Rhea" id="RHEA:16793"/>
        <dbReference type="ChEBI" id="CHEBI:15378"/>
        <dbReference type="ChEBI" id="CHEBI:16526"/>
        <dbReference type="ChEBI" id="CHEBI:59458"/>
        <dbReference type="ChEBI" id="CHEBI:61723"/>
        <dbReference type="EC" id="4.1.1.36"/>
    </reaction>
</comment>
<dbReference type="GO" id="GO:0071513">
    <property type="term" value="C:phosphopantothenoylcysteine decarboxylase complex"/>
    <property type="evidence" value="ECO:0007669"/>
    <property type="project" value="TreeGrafter"/>
</dbReference>
<evidence type="ECO:0000313" key="8">
    <source>
        <dbReference type="Proteomes" id="UP000218113"/>
    </source>
</evidence>
<evidence type="ECO:0000256" key="2">
    <source>
        <dbReference type="ARBA" id="ARBA00023239"/>
    </source>
</evidence>
<dbReference type="GO" id="GO:0015937">
    <property type="term" value="P:coenzyme A biosynthetic process"/>
    <property type="evidence" value="ECO:0007669"/>
    <property type="project" value="UniProtKB-UniRule"/>
</dbReference>
<keyword evidence="2 3" id="KW-0456">Lyase</keyword>
<comment type="pathway">
    <text evidence="3 4">Cofactor biosynthesis; coenzyme A biosynthesis; CoA from (R)-pantothenate: step 3/5.</text>
</comment>
<dbReference type="SUPFAM" id="SSF102645">
    <property type="entry name" value="CoaB-like"/>
    <property type="match status" value="1"/>
</dbReference>
<dbReference type="GO" id="GO:0004632">
    <property type="term" value="F:phosphopantothenate--cysteine ligase activity"/>
    <property type="evidence" value="ECO:0007669"/>
    <property type="project" value="UniProtKB-UniRule"/>
</dbReference>
<feature type="active site" description="Proton donor" evidence="3">
    <location>
        <position position="158"/>
    </location>
</feature>
<dbReference type="Proteomes" id="UP000218113">
    <property type="component" value="Unassembled WGS sequence"/>
</dbReference>
<dbReference type="GO" id="GO:0015941">
    <property type="term" value="P:pantothenate catabolic process"/>
    <property type="evidence" value="ECO:0007669"/>
    <property type="project" value="InterPro"/>
</dbReference>
<comment type="cofactor">
    <cofactor evidence="3">
        <name>Mg(2+)</name>
        <dbReference type="ChEBI" id="CHEBI:18420"/>
    </cofactor>
</comment>
<keyword evidence="3" id="KW-0460">Magnesium</keyword>
<dbReference type="NCBIfam" id="TIGR00521">
    <property type="entry name" value="coaBC_dfp"/>
    <property type="match status" value="1"/>
</dbReference>
<evidence type="ECO:0000256" key="3">
    <source>
        <dbReference type="HAMAP-Rule" id="MF_02225"/>
    </source>
</evidence>
<dbReference type="PANTHER" id="PTHR14359">
    <property type="entry name" value="HOMO-OLIGOMERIC FLAVIN CONTAINING CYS DECARBOXYLASE FAMILY"/>
    <property type="match status" value="1"/>
</dbReference>
<evidence type="ECO:0000259" key="5">
    <source>
        <dbReference type="Pfam" id="PF02441"/>
    </source>
</evidence>
<reference evidence="8" key="1">
    <citation type="submission" date="2017-08" db="EMBL/GenBank/DDBJ databases">
        <title>A dynamic microbial community with high functional redundancy inhabits the cold, oxic subseafloor aquifer.</title>
        <authorList>
            <person name="Tully B.J."/>
            <person name="Wheat C.G."/>
            <person name="Glazer B.T."/>
            <person name="Huber J.A."/>
        </authorList>
    </citation>
    <scope>NUCLEOTIDE SEQUENCE [LARGE SCALE GENOMIC DNA]</scope>
</reference>
<dbReference type="InterPro" id="IPR035929">
    <property type="entry name" value="CoaB-like_sf"/>
</dbReference>
<dbReference type="AlphaFoldDB" id="A0A2A4TB01"/>
<dbReference type="SUPFAM" id="SSF52507">
    <property type="entry name" value="Homo-oligomeric flavin-containing Cys decarboxylases, HFCD"/>
    <property type="match status" value="1"/>
</dbReference>
<feature type="binding site" evidence="3">
    <location>
        <position position="338"/>
    </location>
    <ligand>
        <name>CTP</name>
        <dbReference type="ChEBI" id="CHEBI:37563"/>
    </ligand>
</feature>
<comment type="function">
    <text evidence="4">Catalyzes two steps in the biosynthesis of coenzyme A. In the first step cysteine is conjugated to 4'-phosphopantothenate to form 4-phosphopantothenoylcysteine, in the latter compound is decarboxylated to form 4'-phosphopantotheine.</text>
</comment>
<dbReference type="InterPro" id="IPR036551">
    <property type="entry name" value="Flavin_trans-like"/>
</dbReference>
<comment type="cofactor">
    <cofactor evidence="3">
        <name>FMN</name>
        <dbReference type="ChEBI" id="CHEBI:58210"/>
    </cofactor>
    <text evidence="3">Binds 1 FMN per subunit.</text>
</comment>
<feature type="binding site" evidence="3">
    <location>
        <position position="324"/>
    </location>
    <ligand>
        <name>CTP</name>
        <dbReference type="ChEBI" id="CHEBI:37563"/>
    </ligand>
</feature>
<keyword evidence="3 4" id="KW-0436">Ligase</keyword>
<keyword evidence="3" id="KW-0511">Multifunctional enzyme</keyword>
<comment type="similarity">
    <text evidence="3 4">In the C-terminal section; belongs to the PPC synthetase family.</text>
</comment>
<protein>
    <recommendedName>
        <fullName evidence="3">Coenzyme A biosynthesis bifunctional protein CoaBC</fullName>
    </recommendedName>
    <alternativeName>
        <fullName evidence="3">DNA/pantothenate metabolism flavoprotein</fullName>
    </alternativeName>
    <alternativeName>
        <fullName evidence="3">Phosphopantothenoylcysteine synthetase/decarboxylase</fullName>
        <shortName evidence="3">PPCS-PPCDC</shortName>
    </alternativeName>
    <domain>
        <recommendedName>
            <fullName evidence="3">Phosphopantothenoylcysteine decarboxylase</fullName>
            <shortName evidence="3">PPC decarboxylase</shortName>
            <shortName evidence="3">PPC-DC</shortName>
            <ecNumber evidence="3">4.1.1.36</ecNumber>
        </recommendedName>
        <alternativeName>
            <fullName evidence="3">CoaC</fullName>
        </alternativeName>
    </domain>
    <domain>
        <recommendedName>
            <fullName evidence="3">Phosphopantothenate--cysteine ligase</fullName>
            <ecNumber evidence="3">6.3.2.5</ecNumber>
        </recommendedName>
        <alternativeName>
            <fullName evidence="3">CoaB</fullName>
        </alternativeName>
        <alternativeName>
            <fullName evidence="3">Phosphopantothenoylcysteine synthetase</fullName>
            <shortName evidence="3">PPC synthetase</shortName>
            <shortName evidence="3">PPC-S</shortName>
        </alternativeName>
    </domain>
</protein>
<name>A0A2A4TB01_9DELT</name>
<comment type="similarity">
    <text evidence="3 4">In the N-terminal section; belongs to the HFCD (homo-oligomeric flavin containing Cys decarboxylase) superfamily.</text>
</comment>
<dbReference type="HAMAP" id="MF_02225">
    <property type="entry name" value="CoaBC"/>
    <property type="match status" value="1"/>
</dbReference>
<feature type="region of interest" description="Phosphopantothenoylcysteine decarboxylase" evidence="3">
    <location>
        <begin position="1"/>
        <end position="191"/>
    </location>
</feature>
<dbReference type="PANTHER" id="PTHR14359:SF6">
    <property type="entry name" value="PHOSPHOPANTOTHENOYLCYSTEINE DECARBOXYLASE"/>
    <property type="match status" value="1"/>
</dbReference>
<keyword evidence="3 4" id="KW-0285">Flavoprotein</keyword>